<reference evidence="7 8" key="1">
    <citation type="submission" date="2022-08" db="EMBL/GenBank/DDBJ databases">
        <title>Genome Sequence of the sulphate-reducing bacterium, Pseudodesulfovibrio sp. SYK.</title>
        <authorList>
            <person name="Kondo R."/>
            <person name="Kataoka T."/>
        </authorList>
    </citation>
    <scope>NUCLEOTIDE SEQUENCE [LARGE SCALE GENOMIC DNA]</scope>
    <source>
        <strain evidence="7 8">SYK</strain>
    </source>
</reference>
<feature type="domain" description="Histidine kinase" evidence="5">
    <location>
        <begin position="166"/>
        <end position="390"/>
    </location>
</feature>
<dbReference type="CDD" id="cd00075">
    <property type="entry name" value="HATPase"/>
    <property type="match status" value="1"/>
</dbReference>
<organism evidence="7 8">
    <name type="scientific">Pseudodesulfovibrio nedwellii</name>
    <dbReference type="NCBI Taxonomy" id="2973072"/>
    <lineage>
        <taxon>Bacteria</taxon>
        <taxon>Pseudomonadati</taxon>
        <taxon>Thermodesulfobacteriota</taxon>
        <taxon>Desulfovibrionia</taxon>
        <taxon>Desulfovibrionales</taxon>
        <taxon>Desulfovibrionaceae</taxon>
    </lineage>
</organism>
<keyword evidence="7" id="KW-0418">Kinase</keyword>
<dbReference type="SUPFAM" id="SSF47384">
    <property type="entry name" value="Homodimeric domain of signal transducing histidine kinase"/>
    <property type="match status" value="1"/>
</dbReference>
<dbReference type="InterPro" id="IPR036890">
    <property type="entry name" value="HATPase_C_sf"/>
</dbReference>
<dbReference type="PANTHER" id="PTHR43547">
    <property type="entry name" value="TWO-COMPONENT HISTIDINE KINASE"/>
    <property type="match status" value="1"/>
</dbReference>
<dbReference type="InterPro" id="IPR003594">
    <property type="entry name" value="HATPase_dom"/>
</dbReference>
<keyword evidence="3 4" id="KW-0597">Phosphoprotein</keyword>
<dbReference type="PROSITE" id="PS50110">
    <property type="entry name" value="RESPONSE_REGULATORY"/>
    <property type="match status" value="1"/>
</dbReference>
<dbReference type="InterPro" id="IPR004358">
    <property type="entry name" value="Sig_transdc_His_kin-like_C"/>
</dbReference>
<dbReference type="EC" id="2.7.13.3" evidence="2"/>
<dbReference type="Gene3D" id="3.40.50.2300">
    <property type="match status" value="1"/>
</dbReference>
<dbReference type="CDD" id="cd19920">
    <property type="entry name" value="REC_PA4781-like"/>
    <property type="match status" value="1"/>
</dbReference>
<dbReference type="PRINTS" id="PR00344">
    <property type="entry name" value="BCTRLSENSOR"/>
</dbReference>
<dbReference type="SUPFAM" id="SSF55874">
    <property type="entry name" value="ATPase domain of HSP90 chaperone/DNA topoisomerase II/histidine kinase"/>
    <property type="match status" value="1"/>
</dbReference>
<dbReference type="PANTHER" id="PTHR43547:SF2">
    <property type="entry name" value="HYBRID SIGNAL TRANSDUCTION HISTIDINE KINASE C"/>
    <property type="match status" value="1"/>
</dbReference>
<evidence type="ECO:0000256" key="1">
    <source>
        <dbReference type="ARBA" id="ARBA00000085"/>
    </source>
</evidence>
<dbReference type="Pfam" id="PF00072">
    <property type="entry name" value="Response_reg"/>
    <property type="match status" value="1"/>
</dbReference>
<evidence type="ECO:0000313" key="7">
    <source>
        <dbReference type="EMBL" id="BDQ38782.1"/>
    </source>
</evidence>
<dbReference type="EMBL" id="AP026709">
    <property type="protein sequence ID" value="BDQ38782.1"/>
    <property type="molecule type" value="Genomic_DNA"/>
</dbReference>
<dbReference type="RefSeq" id="WP_281761277.1">
    <property type="nucleotide sequence ID" value="NZ_AP026709.1"/>
</dbReference>
<feature type="domain" description="Response regulatory" evidence="6">
    <location>
        <begin position="6"/>
        <end position="122"/>
    </location>
</feature>
<name>A0ABN6S8Y9_9BACT</name>
<evidence type="ECO:0000259" key="6">
    <source>
        <dbReference type="PROSITE" id="PS50110"/>
    </source>
</evidence>
<dbReference type="InterPro" id="IPR005467">
    <property type="entry name" value="His_kinase_dom"/>
</dbReference>
<dbReference type="Proteomes" id="UP001317742">
    <property type="component" value="Chromosome"/>
</dbReference>
<sequence length="393" mass="43052">MSHREKILIVDDQPENIDIMVEALQSTYDLMAATNGESALERARGEAPPDLVLLDVMMPGMDGYEVCRQLKDGRTTRDIPVIFVTALDDPDKEAKGLDLGAVDYITKPISPPVVMARVRAHLQLIHARRVLMRQNDVLEQRVKERTAEVVRSQVERVAGLNNFANAMAHQIRNPVMALGGMSGLLLKKVPTNSPLSEYAVAVRENSLRLEHLVGVISDYVSLTAGKPEAFPVRTLVEDAIKRAREIATDLGKELDCTAELADSDVVVDAELAVLALVEIMQNAIEFCERNTIVLSILGGPDVFPHEVTASERFYAADRWYGVRITDNGPGIPDENLAFATDPFFTTKASGVGLGLTRANRILHDELGGELFVESPPDKGVSVTVSFLLGFELD</sequence>
<evidence type="ECO:0000256" key="3">
    <source>
        <dbReference type="ARBA" id="ARBA00022553"/>
    </source>
</evidence>
<dbReference type="Gene3D" id="1.10.287.130">
    <property type="match status" value="1"/>
</dbReference>
<evidence type="ECO:0000259" key="5">
    <source>
        <dbReference type="PROSITE" id="PS50109"/>
    </source>
</evidence>
<gene>
    <name evidence="7" type="ORF">SYK_31420</name>
</gene>
<keyword evidence="7" id="KW-0808">Transferase</keyword>
<evidence type="ECO:0000256" key="4">
    <source>
        <dbReference type="PROSITE-ProRule" id="PRU00169"/>
    </source>
</evidence>
<dbReference type="InterPro" id="IPR001789">
    <property type="entry name" value="Sig_transdc_resp-reg_receiver"/>
</dbReference>
<dbReference type="SMART" id="SM00388">
    <property type="entry name" value="HisKA"/>
    <property type="match status" value="1"/>
</dbReference>
<dbReference type="CDD" id="cd00082">
    <property type="entry name" value="HisKA"/>
    <property type="match status" value="1"/>
</dbReference>
<proteinExistence type="predicted"/>
<evidence type="ECO:0000313" key="8">
    <source>
        <dbReference type="Proteomes" id="UP001317742"/>
    </source>
</evidence>
<protein>
    <recommendedName>
        <fullName evidence="2">histidine kinase</fullName>
        <ecNumber evidence="2">2.7.13.3</ecNumber>
    </recommendedName>
</protein>
<dbReference type="SUPFAM" id="SSF52172">
    <property type="entry name" value="CheY-like"/>
    <property type="match status" value="1"/>
</dbReference>
<dbReference type="Gene3D" id="3.30.565.10">
    <property type="entry name" value="Histidine kinase-like ATPase, C-terminal domain"/>
    <property type="match status" value="1"/>
</dbReference>
<dbReference type="PROSITE" id="PS50109">
    <property type="entry name" value="HIS_KIN"/>
    <property type="match status" value="1"/>
</dbReference>
<dbReference type="SMART" id="SM00448">
    <property type="entry name" value="REC"/>
    <property type="match status" value="1"/>
</dbReference>
<dbReference type="SMART" id="SM00387">
    <property type="entry name" value="HATPase_c"/>
    <property type="match status" value="1"/>
</dbReference>
<dbReference type="GO" id="GO:0016301">
    <property type="term" value="F:kinase activity"/>
    <property type="evidence" value="ECO:0007669"/>
    <property type="project" value="UniProtKB-KW"/>
</dbReference>
<accession>A0ABN6S8Y9</accession>
<comment type="catalytic activity">
    <reaction evidence="1">
        <text>ATP + protein L-histidine = ADP + protein N-phospho-L-histidine.</text>
        <dbReference type="EC" id="2.7.13.3"/>
    </reaction>
</comment>
<dbReference type="InterPro" id="IPR036097">
    <property type="entry name" value="HisK_dim/P_sf"/>
</dbReference>
<keyword evidence="8" id="KW-1185">Reference proteome</keyword>
<dbReference type="InterPro" id="IPR003661">
    <property type="entry name" value="HisK_dim/P_dom"/>
</dbReference>
<evidence type="ECO:0000256" key="2">
    <source>
        <dbReference type="ARBA" id="ARBA00012438"/>
    </source>
</evidence>
<dbReference type="InterPro" id="IPR011006">
    <property type="entry name" value="CheY-like_superfamily"/>
</dbReference>
<feature type="modified residue" description="4-aspartylphosphate" evidence="4">
    <location>
        <position position="55"/>
    </location>
</feature>
<dbReference type="Pfam" id="PF00512">
    <property type="entry name" value="HisKA"/>
    <property type="match status" value="1"/>
</dbReference>
<dbReference type="Pfam" id="PF02518">
    <property type="entry name" value="HATPase_c"/>
    <property type="match status" value="1"/>
</dbReference>